<dbReference type="EMBL" id="JAKNSF020000034">
    <property type="protein sequence ID" value="KAK7728339.1"/>
    <property type="molecule type" value="Genomic_DNA"/>
</dbReference>
<proteinExistence type="predicted"/>
<gene>
    <name evidence="2" type="ORF">SLS63_006787</name>
</gene>
<feature type="compositionally biased region" description="Basic and acidic residues" evidence="1">
    <location>
        <begin position="88"/>
        <end position="98"/>
    </location>
</feature>
<evidence type="ECO:0000313" key="3">
    <source>
        <dbReference type="Proteomes" id="UP001430848"/>
    </source>
</evidence>
<dbReference type="Proteomes" id="UP001430848">
    <property type="component" value="Unassembled WGS sequence"/>
</dbReference>
<sequence>MPTCMSCGSFYSRDGTDEATNFGELSRAVSEFEEIPAFLNLDWPSTVEFSSLDEVQDANPKFSATSIHDEPSSAIEVVKTVDPGAASQRKEKSPDDRSARKKSLVYNSLTGVDEMPMATET</sequence>
<comment type="caution">
    <text evidence="2">The sequence shown here is derived from an EMBL/GenBank/DDBJ whole genome shotgun (WGS) entry which is preliminary data.</text>
</comment>
<organism evidence="2 3">
    <name type="scientific">Diaporthe eres</name>
    <name type="common">Phomopsis oblonga</name>
    <dbReference type="NCBI Taxonomy" id="83184"/>
    <lineage>
        <taxon>Eukaryota</taxon>
        <taxon>Fungi</taxon>
        <taxon>Dikarya</taxon>
        <taxon>Ascomycota</taxon>
        <taxon>Pezizomycotina</taxon>
        <taxon>Sordariomycetes</taxon>
        <taxon>Sordariomycetidae</taxon>
        <taxon>Diaporthales</taxon>
        <taxon>Diaporthaceae</taxon>
        <taxon>Diaporthe</taxon>
        <taxon>Diaporthe eres species complex</taxon>
    </lineage>
</organism>
<reference evidence="2 3" key="1">
    <citation type="submission" date="2024-02" db="EMBL/GenBank/DDBJ databases">
        <title>De novo assembly and annotation of 12 fungi associated with fruit tree decline syndrome in Ontario, Canada.</title>
        <authorList>
            <person name="Sulman M."/>
            <person name="Ellouze W."/>
            <person name="Ilyukhin E."/>
        </authorList>
    </citation>
    <scope>NUCLEOTIDE SEQUENCE [LARGE SCALE GENOMIC DNA]</scope>
    <source>
        <strain evidence="2 3">M169</strain>
    </source>
</reference>
<feature type="region of interest" description="Disordered" evidence="1">
    <location>
        <begin position="62"/>
        <end position="121"/>
    </location>
</feature>
<evidence type="ECO:0000313" key="2">
    <source>
        <dbReference type="EMBL" id="KAK7728339.1"/>
    </source>
</evidence>
<accession>A0ABR1P7L3</accession>
<keyword evidence="3" id="KW-1185">Reference proteome</keyword>
<protein>
    <submittedName>
        <fullName evidence="2">Uncharacterized protein</fullName>
    </submittedName>
</protein>
<evidence type="ECO:0000256" key="1">
    <source>
        <dbReference type="SAM" id="MobiDB-lite"/>
    </source>
</evidence>
<name>A0ABR1P7L3_DIAER</name>